<feature type="domain" description="ABC transmembrane type-1" evidence="8">
    <location>
        <begin position="104"/>
        <end position="309"/>
    </location>
</feature>
<evidence type="ECO:0000313" key="10">
    <source>
        <dbReference type="Proteomes" id="UP001354709"/>
    </source>
</evidence>
<evidence type="ECO:0000256" key="5">
    <source>
        <dbReference type="ARBA" id="ARBA00022989"/>
    </source>
</evidence>
<dbReference type="PANTHER" id="PTHR43163:SF6">
    <property type="entry name" value="DIPEPTIDE TRANSPORT SYSTEM PERMEASE PROTEIN DPPB-RELATED"/>
    <property type="match status" value="1"/>
</dbReference>
<dbReference type="RefSeq" id="WP_330808218.1">
    <property type="nucleotide sequence ID" value="NZ_JAZBJO010000005.1"/>
</dbReference>
<evidence type="ECO:0000259" key="8">
    <source>
        <dbReference type="PROSITE" id="PS50928"/>
    </source>
</evidence>
<sequence length="323" mass="33850">MPIWHEEDLMLRYALRRVPSALAVLAIASVVVFGVLHLAPGDPAVLAAGPDASAKTVSAVRHQLGLDASLPHQYLTWLGGVLTGDLGDSYVRGVPVATLIGNGLGNTLELTLGAIVLAVLLGGLAGLVLGVAKGRLVRGATAAATALAFAIPPYVSGVLLVMVFAITHRILPAGGHVSVLADPEIGVQYLIMPALALALPAAAVLARFLSTSIRRVFDEDYIRIGTAKGLRRRRIVLCHALPNALPPVLTVLGIQIGQMLGGAIVVEAIFAWPGVGQLIIDSLKSSDYFVVQNLLLITVTVFVVLQTVTDLLHAAVDPRLRME</sequence>
<keyword evidence="3" id="KW-1003">Cell membrane</keyword>
<feature type="transmembrane region" description="Helical" evidence="7">
    <location>
        <begin position="187"/>
        <end position="209"/>
    </location>
</feature>
<evidence type="ECO:0000256" key="4">
    <source>
        <dbReference type="ARBA" id="ARBA00022692"/>
    </source>
</evidence>
<comment type="caution">
    <text evidence="9">The sequence shown here is derived from an EMBL/GenBank/DDBJ whole genome shotgun (WGS) entry which is preliminary data.</text>
</comment>
<gene>
    <name evidence="9" type="ORF">V2J94_11845</name>
</gene>
<dbReference type="EMBL" id="JAZBJO010000005">
    <property type="protein sequence ID" value="MEE4592569.1"/>
    <property type="molecule type" value="Genomic_DNA"/>
</dbReference>
<proteinExistence type="inferred from homology"/>
<dbReference type="PROSITE" id="PS50928">
    <property type="entry name" value="ABC_TM1"/>
    <property type="match status" value="1"/>
</dbReference>
<dbReference type="CDD" id="cd06261">
    <property type="entry name" value="TM_PBP2"/>
    <property type="match status" value="1"/>
</dbReference>
<evidence type="ECO:0000256" key="3">
    <source>
        <dbReference type="ARBA" id="ARBA00022475"/>
    </source>
</evidence>
<keyword evidence="6 7" id="KW-0472">Membrane</keyword>
<feature type="transmembrane region" description="Helical" evidence="7">
    <location>
        <begin position="21"/>
        <end position="39"/>
    </location>
</feature>
<dbReference type="Gene3D" id="1.10.3720.10">
    <property type="entry name" value="MetI-like"/>
    <property type="match status" value="1"/>
</dbReference>
<dbReference type="InterPro" id="IPR000515">
    <property type="entry name" value="MetI-like"/>
</dbReference>
<accession>A0ABU7PVV7</accession>
<comment type="subcellular location">
    <subcellularLocation>
        <location evidence="1 7">Cell membrane</location>
        <topology evidence="1 7">Multi-pass membrane protein</topology>
    </subcellularLocation>
</comment>
<dbReference type="InterPro" id="IPR035906">
    <property type="entry name" value="MetI-like_sf"/>
</dbReference>
<dbReference type="Proteomes" id="UP001354709">
    <property type="component" value="Unassembled WGS sequence"/>
</dbReference>
<evidence type="ECO:0000313" key="9">
    <source>
        <dbReference type="EMBL" id="MEE4592569.1"/>
    </source>
</evidence>
<comment type="similarity">
    <text evidence="7">Belongs to the binding-protein-dependent transport system permease family.</text>
</comment>
<dbReference type="PANTHER" id="PTHR43163">
    <property type="entry name" value="DIPEPTIDE TRANSPORT SYSTEM PERMEASE PROTEIN DPPB-RELATED"/>
    <property type="match status" value="1"/>
</dbReference>
<keyword evidence="10" id="KW-1185">Reference proteome</keyword>
<feature type="transmembrane region" description="Helical" evidence="7">
    <location>
        <begin position="292"/>
        <end position="312"/>
    </location>
</feature>
<evidence type="ECO:0000256" key="7">
    <source>
        <dbReference type="RuleBase" id="RU363032"/>
    </source>
</evidence>
<evidence type="ECO:0000256" key="1">
    <source>
        <dbReference type="ARBA" id="ARBA00004651"/>
    </source>
</evidence>
<organism evidence="9 10">
    <name type="scientific">Streptomyces asiaticus subsp. ignotus</name>
    <dbReference type="NCBI Taxonomy" id="3098222"/>
    <lineage>
        <taxon>Bacteria</taxon>
        <taxon>Bacillati</taxon>
        <taxon>Actinomycetota</taxon>
        <taxon>Actinomycetes</taxon>
        <taxon>Kitasatosporales</taxon>
        <taxon>Streptomycetaceae</taxon>
        <taxon>Streptomyces</taxon>
        <taxon>Streptomyces violaceusniger group</taxon>
    </lineage>
</organism>
<dbReference type="Pfam" id="PF19300">
    <property type="entry name" value="BPD_transp_1_N"/>
    <property type="match status" value="1"/>
</dbReference>
<feature type="transmembrane region" description="Helical" evidence="7">
    <location>
        <begin position="110"/>
        <end position="132"/>
    </location>
</feature>
<keyword evidence="5 7" id="KW-1133">Transmembrane helix</keyword>
<name>A0ABU7PVV7_9ACTN</name>
<evidence type="ECO:0000256" key="6">
    <source>
        <dbReference type="ARBA" id="ARBA00023136"/>
    </source>
</evidence>
<dbReference type="Pfam" id="PF00528">
    <property type="entry name" value="BPD_transp_1"/>
    <property type="match status" value="1"/>
</dbReference>
<reference evidence="9 10" key="1">
    <citation type="submission" date="2023-11" db="EMBL/GenBank/DDBJ databases">
        <title>30 novel species of actinomycetes from the DSMZ collection.</title>
        <authorList>
            <person name="Nouioui I."/>
        </authorList>
    </citation>
    <scope>NUCLEOTIDE SEQUENCE [LARGE SCALE GENOMIC DNA]</scope>
    <source>
        <strain evidence="9 10">DSM 41524</strain>
    </source>
</reference>
<evidence type="ECO:0000256" key="2">
    <source>
        <dbReference type="ARBA" id="ARBA00022448"/>
    </source>
</evidence>
<protein>
    <submittedName>
        <fullName evidence="9">ABC transporter permease</fullName>
    </submittedName>
</protein>
<dbReference type="InterPro" id="IPR045621">
    <property type="entry name" value="BPD_transp_1_N"/>
</dbReference>
<dbReference type="SUPFAM" id="SSF161098">
    <property type="entry name" value="MetI-like"/>
    <property type="match status" value="1"/>
</dbReference>
<keyword evidence="2 7" id="KW-0813">Transport</keyword>
<feature type="transmembrane region" description="Helical" evidence="7">
    <location>
        <begin position="144"/>
        <end position="167"/>
    </location>
</feature>
<keyword evidence="4 7" id="KW-0812">Transmembrane</keyword>